<evidence type="ECO:0000256" key="1">
    <source>
        <dbReference type="SAM" id="Phobius"/>
    </source>
</evidence>
<comment type="caution">
    <text evidence="2">The sequence shown here is derived from an EMBL/GenBank/DDBJ whole genome shotgun (WGS) entry which is preliminary data.</text>
</comment>
<evidence type="ECO:0000313" key="2">
    <source>
        <dbReference type="EMBL" id="MEE1675707.1"/>
    </source>
</evidence>
<dbReference type="EMBL" id="JAYDYW010000015">
    <property type="protein sequence ID" value="MEE1675707.1"/>
    <property type="molecule type" value="Genomic_DNA"/>
</dbReference>
<protein>
    <submittedName>
        <fullName evidence="2">Uncharacterized protein</fullName>
    </submittedName>
</protein>
<accession>A0ABU7G949</accession>
<organism evidence="2 3">
    <name type="scientific">Agarivorans aestuarii</name>
    <dbReference type="NCBI Taxonomy" id="1563703"/>
    <lineage>
        <taxon>Bacteria</taxon>
        <taxon>Pseudomonadati</taxon>
        <taxon>Pseudomonadota</taxon>
        <taxon>Gammaproteobacteria</taxon>
        <taxon>Alteromonadales</taxon>
        <taxon>Alteromonadaceae</taxon>
        <taxon>Agarivorans</taxon>
    </lineage>
</organism>
<proteinExistence type="predicted"/>
<dbReference type="Proteomes" id="UP001310248">
    <property type="component" value="Unassembled WGS sequence"/>
</dbReference>
<keyword evidence="1" id="KW-0812">Transmembrane</keyword>
<keyword evidence="1" id="KW-1133">Transmembrane helix</keyword>
<name>A0ABU7G949_9ALTE</name>
<dbReference type="RefSeq" id="WP_163134651.1">
    <property type="nucleotide sequence ID" value="NZ_JAYDYW010000015.1"/>
</dbReference>
<evidence type="ECO:0000313" key="3">
    <source>
        <dbReference type="Proteomes" id="UP001310248"/>
    </source>
</evidence>
<gene>
    <name evidence="2" type="ORF">SNR37_001033</name>
</gene>
<reference evidence="3" key="1">
    <citation type="submission" date="2023-07" db="EMBL/GenBank/DDBJ databases">
        <title>Draft genome sequence of Agarivorans aestuarii strain ZMCS4, a CAZymes producing bacteria isolated from the marine brown algae Clodostephus spongiosus.</title>
        <authorList>
            <person name="Lorente B."/>
            <person name="Cabral C."/>
            <person name="Frias J."/>
            <person name="Faria J."/>
            <person name="Toubarro D."/>
        </authorList>
    </citation>
    <scope>NUCLEOTIDE SEQUENCE [LARGE SCALE GENOMIC DNA]</scope>
    <source>
        <strain evidence="3">ZMCS4</strain>
    </source>
</reference>
<feature type="transmembrane region" description="Helical" evidence="1">
    <location>
        <begin position="6"/>
        <end position="23"/>
    </location>
</feature>
<keyword evidence="1" id="KW-0472">Membrane</keyword>
<sequence length="60" mass="6662">MKSPLQIGIVVVLMLIVVVTYKLKSVGESSVHPYISSHFSHSDAENLAQPLRISQTERIN</sequence>
<keyword evidence="3" id="KW-1185">Reference proteome</keyword>